<feature type="transmembrane region" description="Helical" evidence="1">
    <location>
        <begin position="285"/>
        <end position="303"/>
    </location>
</feature>
<feature type="transmembrane region" description="Helical" evidence="1">
    <location>
        <begin position="141"/>
        <end position="160"/>
    </location>
</feature>
<name>A0A2A4MGC9_9GAMM</name>
<evidence type="ECO:0008006" key="4">
    <source>
        <dbReference type="Google" id="ProtNLM"/>
    </source>
</evidence>
<dbReference type="Proteomes" id="UP000218172">
    <property type="component" value="Unassembled WGS sequence"/>
</dbReference>
<keyword evidence="1" id="KW-0472">Membrane</keyword>
<protein>
    <recommendedName>
        <fullName evidence="4">Glycosyltransferase RgtA/B/C/D-like domain-containing protein</fullName>
    </recommendedName>
</protein>
<accession>A0A2A4MGC9</accession>
<proteinExistence type="predicted"/>
<feature type="transmembrane region" description="Helical" evidence="1">
    <location>
        <begin position="263"/>
        <end position="280"/>
    </location>
</feature>
<feature type="transmembrane region" description="Helical" evidence="1">
    <location>
        <begin position="346"/>
        <end position="365"/>
    </location>
</feature>
<feature type="transmembrane region" description="Helical" evidence="1">
    <location>
        <begin position="172"/>
        <end position="194"/>
    </location>
</feature>
<feature type="transmembrane region" description="Helical" evidence="1">
    <location>
        <begin position="232"/>
        <end position="251"/>
    </location>
</feature>
<reference evidence="3" key="1">
    <citation type="submission" date="2017-08" db="EMBL/GenBank/DDBJ databases">
        <title>A dynamic microbial community with high functional redundancy inhabits the cold, oxic subseafloor aquifer.</title>
        <authorList>
            <person name="Tully B.J."/>
            <person name="Wheat C.G."/>
            <person name="Glazer B.T."/>
            <person name="Huber J.A."/>
        </authorList>
    </citation>
    <scope>NUCLEOTIDE SEQUENCE [LARGE SCALE GENOMIC DNA]</scope>
</reference>
<evidence type="ECO:0000313" key="3">
    <source>
        <dbReference type="Proteomes" id="UP000218172"/>
    </source>
</evidence>
<organism evidence="2 3">
    <name type="scientific">SAR86 cluster bacterium</name>
    <dbReference type="NCBI Taxonomy" id="2030880"/>
    <lineage>
        <taxon>Bacteria</taxon>
        <taxon>Pseudomonadati</taxon>
        <taxon>Pseudomonadota</taxon>
        <taxon>Gammaproteobacteria</taxon>
        <taxon>SAR86 cluster</taxon>
    </lineage>
</organism>
<keyword evidence="1" id="KW-0812">Transmembrane</keyword>
<comment type="caution">
    <text evidence="2">The sequence shown here is derived from an EMBL/GenBank/DDBJ whole genome shotgun (WGS) entry which is preliminary data.</text>
</comment>
<gene>
    <name evidence="2" type="ORF">COC19_07465</name>
</gene>
<evidence type="ECO:0000256" key="1">
    <source>
        <dbReference type="SAM" id="Phobius"/>
    </source>
</evidence>
<feature type="transmembrane region" description="Helical" evidence="1">
    <location>
        <begin position="7"/>
        <end position="29"/>
    </location>
</feature>
<keyword evidence="1" id="KW-1133">Transmembrane helix</keyword>
<feature type="transmembrane region" description="Helical" evidence="1">
    <location>
        <begin position="116"/>
        <end position="135"/>
    </location>
</feature>
<feature type="transmembrane region" description="Helical" evidence="1">
    <location>
        <begin position="315"/>
        <end position="334"/>
    </location>
</feature>
<feature type="transmembrane region" description="Helical" evidence="1">
    <location>
        <begin position="89"/>
        <end position="109"/>
    </location>
</feature>
<sequence length="556" mass="63016">MLVNQKLFHPLFIALFLLLLCLLLNYSALMGNWRWDDSSVLLHLFQYSLVDDFIKAEVWREFSRTNLMPWMVLSYQVDLHLFGLKPNLFYIHHLFALTASSMALCYLLSLWVRKPFAVLGAGLFLLSTPSLVVAQQLMTRHYIEGLLFCLLALIFFVKFLRKESKRYLVMSVIFYTLSVTAKEIYVPLVVLLPFLPESNIRSRLVATLPFVMVVSVYIIWRNHMLGTLTGGYTQSDIFLTAAFIPEVLQSFTNFPALLYPTNWVLFSLAFISLLAVYCYLSRSKLMLSSLVLLLILLPLIPLVRSPGIVGADRYLFLLATAISFSIAYYADAVVGTHLQQRPKLKMLCLTIVFPVFVFVSFSSGMETRKGLLRSTAEYDVQADFIWNNNASVAFEPSQSLKASYWFVSDLIDFKQRLLVGETAAVAVPDGLFLLDSIESLYVYDHSCECMQDISGQLSDRRNQFSASLNTTAPLSVEFQYSENGFSWQFGPYQEGMYSIVSNVLGVAVIPSSGRVSSSVKNGASMYVRYESPQGWVTYSDELRVVHNGPAVSWSRR</sequence>
<evidence type="ECO:0000313" key="2">
    <source>
        <dbReference type="EMBL" id="PCH59175.1"/>
    </source>
</evidence>
<dbReference type="AlphaFoldDB" id="A0A2A4MGC9"/>
<feature type="transmembrane region" description="Helical" evidence="1">
    <location>
        <begin position="200"/>
        <end position="220"/>
    </location>
</feature>
<dbReference type="EMBL" id="NVQR01000130">
    <property type="protein sequence ID" value="PCH59175.1"/>
    <property type="molecule type" value="Genomic_DNA"/>
</dbReference>